<dbReference type="InterPro" id="IPR021395">
    <property type="entry name" value="DUF3035"/>
</dbReference>
<dbReference type="EMBL" id="SACL01000016">
    <property type="protein sequence ID" value="RVT89933.1"/>
    <property type="molecule type" value="Genomic_DNA"/>
</dbReference>
<feature type="region of interest" description="Disordered" evidence="1">
    <location>
        <begin position="82"/>
        <end position="109"/>
    </location>
</feature>
<comment type="caution">
    <text evidence="3">The sequence shown here is derived from an EMBL/GenBank/DDBJ whole genome shotgun (WGS) entry which is preliminary data.</text>
</comment>
<gene>
    <name evidence="3" type="ORF">EOD42_24535</name>
</gene>
<accession>A0A437LX29</accession>
<protein>
    <submittedName>
        <fullName evidence="3">DUF3035 domain-containing protein</fullName>
    </submittedName>
</protein>
<dbReference type="OrthoDB" id="8478256at2"/>
<evidence type="ECO:0000256" key="2">
    <source>
        <dbReference type="SAM" id="SignalP"/>
    </source>
</evidence>
<keyword evidence="2" id="KW-0732">Signal</keyword>
<feature type="chain" id="PRO_5019037123" evidence="2">
    <location>
        <begin position="23"/>
        <end position="186"/>
    </location>
</feature>
<feature type="signal peptide" evidence="2">
    <location>
        <begin position="1"/>
        <end position="22"/>
    </location>
</feature>
<keyword evidence="4" id="KW-1185">Reference proteome</keyword>
<name>A0A437LX29_9PROT</name>
<dbReference type="PROSITE" id="PS51257">
    <property type="entry name" value="PROKAR_LIPOPROTEIN"/>
    <property type="match status" value="1"/>
</dbReference>
<dbReference type="RefSeq" id="WP_127790247.1">
    <property type="nucleotide sequence ID" value="NZ_SACL01000016.1"/>
</dbReference>
<proteinExistence type="predicted"/>
<evidence type="ECO:0000256" key="1">
    <source>
        <dbReference type="SAM" id="MobiDB-lite"/>
    </source>
</evidence>
<organism evidence="3 4">
    <name type="scientific">Rhodovarius crocodyli</name>
    <dbReference type="NCBI Taxonomy" id="1979269"/>
    <lineage>
        <taxon>Bacteria</taxon>
        <taxon>Pseudomonadati</taxon>
        <taxon>Pseudomonadota</taxon>
        <taxon>Alphaproteobacteria</taxon>
        <taxon>Acetobacterales</taxon>
        <taxon>Roseomonadaceae</taxon>
        <taxon>Rhodovarius</taxon>
    </lineage>
</organism>
<sequence length="186" mass="19645">MSIRFLAVPALLLLSACGGDTARTLGFTRDAPDEFQVTTRAPLSMPPSLGNLPRPAPGAARPQEISPRAQAEAVLAPGAALGREGSAQASRGESALLSAAGGAPAPADIRSQVDSESLRLNSEDRTLTERLMFWRDPDTSGTAVDTTREQQRLRENAALGRPTTDGETPIIQRPRSGTFLGGLRLF</sequence>
<dbReference type="Proteomes" id="UP000282957">
    <property type="component" value="Unassembled WGS sequence"/>
</dbReference>
<evidence type="ECO:0000313" key="3">
    <source>
        <dbReference type="EMBL" id="RVT89933.1"/>
    </source>
</evidence>
<evidence type="ECO:0000313" key="4">
    <source>
        <dbReference type="Proteomes" id="UP000282957"/>
    </source>
</evidence>
<reference evidence="3 4" key="1">
    <citation type="submission" date="2019-01" db="EMBL/GenBank/DDBJ databases">
        <authorList>
            <person name="Chen W.-M."/>
        </authorList>
    </citation>
    <scope>NUCLEOTIDE SEQUENCE [LARGE SCALE GENOMIC DNA]</scope>
    <source>
        <strain evidence="3 4">CCP-6</strain>
    </source>
</reference>
<dbReference type="Pfam" id="PF11233">
    <property type="entry name" value="DUF3035"/>
    <property type="match status" value="1"/>
</dbReference>
<dbReference type="AlphaFoldDB" id="A0A437LX29"/>
<feature type="compositionally biased region" description="Low complexity" evidence="1">
    <location>
        <begin position="94"/>
        <end position="107"/>
    </location>
</feature>
<feature type="region of interest" description="Disordered" evidence="1">
    <location>
        <begin position="40"/>
        <end position="68"/>
    </location>
</feature>